<proteinExistence type="predicted"/>
<protein>
    <submittedName>
        <fullName evidence="1">Uncharacterized protein</fullName>
    </submittedName>
</protein>
<gene>
    <name evidence="1" type="ORF">UFOVP680_7</name>
    <name evidence="2" type="ORF">UFOVP748_18</name>
</gene>
<accession>A0A6J5NJI7</accession>
<dbReference type="EMBL" id="LR798347">
    <property type="protein sequence ID" value="CAB5225433.1"/>
    <property type="molecule type" value="Genomic_DNA"/>
</dbReference>
<sequence>MTKSEQREIPRIRYYVTMGAHDVAARSLSALIRAASSRSRAALLAEARALSLTAHPEFII</sequence>
<organism evidence="1">
    <name type="scientific">uncultured Caudovirales phage</name>
    <dbReference type="NCBI Taxonomy" id="2100421"/>
    <lineage>
        <taxon>Viruses</taxon>
        <taxon>Duplodnaviria</taxon>
        <taxon>Heunggongvirae</taxon>
        <taxon>Uroviricota</taxon>
        <taxon>Caudoviricetes</taxon>
        <taxon>Peduoviridae</taxon>
        <taxon>Maltschvirus</taxon>
        <taxon>Maltschvirus maltsch</taxon>
    </lineage>
</organism>
<reference evidence="1" key="1">
    <citation type="submission" date="2020-04" db="EMBL/GenBank/DDBJ databases">
        <authorList>
            <person name="Chiriac C."/>
            <person name="Salcher M."/>
            <person name="Ghai R."/>
            <person name="Kavagutti S V."/>
        </authorList>
    </citation>
    <scope>NUCLEOTIDE SEQUENCE</scope>
</reference>
<name>A0A6J5NJI7_9CAUD</name>
<dbReference type="EMBL" id="LR796649">
    <property type="protein sequence ID" value="CAB4157048.1"/>
    <property type="molecule type" value="Genomic_DNA"/>
</dbReference>
<evidence type="ECO:0000313" key="2">
    <source>
        <dbReference type="EMBL" id="CAB5225433.1"/>
    </source>
</evidence>
<evidence type="ECO:0000313" key="1">
    <source>
        <dbReference type="EMBL" id="CAB4157048.1"/>
    </source>
</evidence>